<evidence type="ECO:0000313" key="12">
    <source>
        <dbReference type="EMBL" id="WRL66150.1"/>
    </source>
</evidence>
<feature type="transmembrane region" description="Helical" evidence="11">
    <location>
        <begin position="330"/>
        <end position="349"/>
    </location>
</feature>
<evidence type="ECO:0000256" key="6">
    <source>
        <dbReference type="ARBA" id="ARBA00022970"/>
    </source>
</evidence>
<keyword evidence="4" id="KW-0997">Cell inner membrane</keyword>
<dbReference type="Pfam" id="PF02653">
    <property type="entry name" value="BPD_transp_2"/>
    <property type="match status" value="1"/>
</dbReference>
<keyword evidence="7 11" id="KW-1133">Transmembrane helix</keyword>
<feature type="transmembrane region" description="Helical" evidence="11">
    <location>
        <begin position="381"/>
        <end position="398"/>
    </location>
</feature>
<keyword evidence="5 11" id="KW-0812">Transmembrane</keyword>
<dbReference type="InterPro" id="IPR013783">
    <property type="entry name" value="Ig-like_fold"/>
</dbReference>
<evidence type="ECO:0000256" key="8">
    <source>
        <dbReference type="ARBA" id="ARBA00023136"/>
    </source>
</evidence>
<dbReference type="InterPro" id="IPR001851">
    <property type="entry name" value="ABC_transp_permease"/>
</dbReference>
<comment type="similarity">
    <text evidence="9">Belongs to the binding-protein-dependent transport system permease family. LivHM subfamily.</text>
</comment>
<feature type="region of interest" description="Disordered" evidence="10">
    <location>
        <begin position="1"/>
        <end position="104"/>
    </location>
</feature>
<evidence type="ECO:0000256" key="2">
    <source>
        <dbReference type="ARBA" id="ARBA00022448"/>
    </source>
</evidence>
<keyword evidence="3" id="KW-1003">Cell membrane</keyword>
<feature type="compositionally biased region" description="Basic and acidic residues" evidence="10">
    <location>
        <begin position="28"/>
        <end position="37"/>
    </location>
</feature>
<dbReference type="CDD" id="cd06582">
    <property type="entry name" value="TM_PBP1_LivH_like"/>
    <property type="match status" value="1"/>
</dbReference>
<feature type="transmembrane region" description="Helical" evidence="11">
    <location>
        <begin position="298"/>
        <end position="318"/>
    </location>
</feature>
<dbReference type="SUPFAM" id="SSF49478">
    <property type="entry name" value="Cna protein B-type domain"/>
    <property type="match status" value="1"/>
</dbReference>
<keyword evidence="6" id="KW-0029">Amino-acid transport</keyword>
<dbReference type="RefSeq" id="WP_324277467.1">
    <property type="nucleotide sequence ID" value="NZ_CP141261.1"/>
</dbReference>
<gene>
    <name evidence="12" type="ORF">U6N30_12020</name>
</gene>
<feature type="transmembrane region" description="Helical" evidence="11">
    <location>
        <begin position="248"/>
        <end position="267"/>
    </location>
</feature>
<accession>A0ABZ1B5Q6</accession>
<dbReference type="InterPro" id="IPR052157">
    <property type="entry name" value="BCAA_transport_permease"/>
</dbReference>
<feature type="transmembrane region" description="Helical" evidence="11">
    <location>
        <begin position="460"/>
        <end position="489"/>
    </location>
</feature>
<name>A0ABZ1B5Q6_9ACTN</name>
<dbReference type="Gene3D" id="2.60.40.10">
    <property type="entry name" value="Immunoglobulins"/>
    <property type="match status" value="1"/>
</dbReference>
<organism evidence="12 13">
    <name type="scientific">Blastococcus brunescens</name>
    <dbReference type="NCBI Taxonomy" id="1564165"/>
    <lineage>
        <taxon>Bacteria</taxon>
        <taxon>Bacillati</taxon>
        <taxon>Actinomycetota</taxon>
        <taxon>Actinomycetes</taxon>
        <taxon>Geodermatophilales</taxon>
        <taxon>Geodermatophilaceae</taxon>
        <taxon>Blastococcus</taxon>
    </lineage>
</organism>
<feature type="transmembrane region" description="Helical" evidence="11">
    <location>
        <begin position="427"/>
        <end position="448"/>
    </location>
</feature>
<keyword evidence="13" id="KW-1185">Reference proteome</keyword>
<dbReference type="EMBL" id="CP141261">
    <property type="protein sequence ID" value="WRL66150.1"/>
    <property type="molecule type" value="Genomic_DNA"/>
</dbReference>
<reference evidence="12 13" key="1">
    <citation type="submission" date="2023-12" db="EMBL/GenBank/DDBJ databases">
        <title>Blastococcus brunescens sp. nov., an actonobacterium isolated from sandstone collected in sahara desert.</title>
        <authorList>
            <person name="Gtari M."/>
            <person name="Ghodhbane F."/>
        </authorList>
    </citation>
    <scope>NUCLEOTIDE SEQUENCE [LARGE SCALE GENOMIC DNA]</scope>
    <source>
        <strain evidence="12 13">BMG 8361</strain>
    </source>
</reference>
<dbReference type="Proteomes" id="UP001324287">
    <property type="component" value="Chromosome"/>
</dbReference>
<protein>
    <submittedName>
        <fullName evidence="12">Branched-chain amino acid ABC transporter permease</fullName>
    </submittedName>
</protein>
<comment type="subcellular location">
    <subcellularLocation>
        <location evidence="1">Cell membrane</location>
        <topology evidence="1">Multi-pass membrane protein</topology>
    </subcellularLocation>
</comment>
<dbReference type="PANTHER" id="PTHR11795:SF371">
    <property type="entry name" value="HIGH-AFFINITY BRANCHED-CHAIN AMINO ACID TRANSPORT SYSTEM PERMEASE PROTEIN LIVH"/>
    <property type="match status" value="1"/>
</dbReference>
<evidence type="ECO:0000256" key="3">
    <source>
        <dbReference type="ARBA" id="ARBA00022475"/>
    </source>
</evidence>
<evidence type="ECO:0000256" key="10">
    <source>
        <dbReference type="SAM" id="MobiDB-lite"/>
    </source>
</evidence>
<evidence type="ECO:0000256" key="4">
    <source>
        <dbReference type="ARBA" id="ARBA00022519"/>
    </source>
</evidence>
<keyword evidence="8 11" id="KW-0472">Membrane</keyword>
<evidence type="ECO:0000256" key="11">
    <source>
        <dbReference type="SAM" id="Phobius"/>
    </source>
</evidence>
<sequence>MTTWDREPIPDTGPPWKWRKTAPLNWQDHGDAPHEHGPLSLRRVAERSQVSSEATAPHHGRVRVRAQSSALGGRVTHAGNRPRRHGRRSGPLGSLQRPRGRGRPPSGYRVVVRLLLVLTFGLGLAAFTPGTAQAETEATEVLSGTLQTSLSGPIEDVQVEVTTPDGDEIDSVETDENGRWSVDLPGPGQYVVTIEEGDLPEGVTLAAGDSRTVTVDEGRRQAVLIGLTDGSRNSGGGSVRAVQLFVDGVRFGLLIAMAAVGLSLIFGTTGLTNFAHGELVTIGAVAAWYINVQGGLPLIPATLLAMLVGAAVGALNELGLWRPLRRRGTGLIAALVVSIGLSLLLRYLVQVVYGGRSSPYQGAQSGRAQDYGLFTMTDNDFYSIVISVVVLLLVAVMLQRTKIGKAMRAVSDNRDLAASSGIDVNRVILFVWMMGGALAALGGVLLGLSDQVQWDMGFRLLLLMFAGVTLGGLGTAYGALVGSLIVGVFVQMSTLVIPNDVKYVGGLLLLIVILVIRPQGILGSRARVG</sequence>
<evidence type="ECO:0000256" key="1">
    <source>
        <dbReference type="ARBA" id="ARBA00004651"/>
    </source>
</evidence>
<evidence type="ECO:0000313" key="13">
    <source>
        <dbReference type="Proteomes" id="UP001324287"/>
    </source>
</evidence>
<evidence type="ECO:0000256" key="7">
    <source>
        <dbReference type="ARBA" id="ARBA00022989"/>
    </source>
</evidence>
<proteinExistence type="inferred from homology"/>
<evidence type="ECO:0000256" key="5">
    <source>
        <dbReference type="ARBA" id="ARBA00022692"/>
    </source>
</evidence>
<keyword evidence="2" id="KW-0813">Transport</keyword>
<dbReference type="PANTHER" id="PTHR11795">
    <property type="entry name" value="BRANCHED-CHAIN AMINO ACID TRANSPORT SYSTEM PERMEASE PROTEIN LIVH"/>
    <property type="match status" value="1"/>
</dbReference>
<feature type="transmembrane region" description="Helical" evidence="11">
    <location>
        <begin position="501"/>
        <end position="520"/>
    </location>
</feature>
<evidence type="ECO:0000256" key="9">
    <source>
        <dbReference type="ARBA" id="ARBA00037998"/>
    </source>
</evidence>